<feature type="transmembrane region" description="Helical" evidence="11">
    <location>
        <begin position="12"/>
        <end position="35"/>
    </location>
</feature>
<dbReference type="RefSeq" id="XP_024550075.1">
    <property type="nucleotide sequence ID" value="XM_024694285.1"/>
</dbReference>
<keyword evidence="11" id="KW-1133">Transmembrane helix</keyword>
<dbReference type="GO" id="GO:0016705">
    <property type="term" value="F:oxidoreductase activity, acting on paired donors, with incorporation or reduction of molecular oxygen"/>
    <property type="evidence" value="ECO:0007669"/>
    <property type="project" value="InterPro"/>
</dbReference>
<dbReference type="Proteomes" id="UP000001798">
    <property type="component" value="Chromosome 8"/>
</dbReference>
<dbReference type="KEGG" id="bfu:BCIN_08g00010"/>
<dbReference type="Pfam" id="PF00067">
    <property type="entry name" value="p450"/>
    <property type="match status" value="1"/>
</dbReference>
<evidence type="ECO:0000256" key="1">
    <source>
        <dbReference type="ARBA" id="ARBA00001971"/>
    </source>
</evidence>
<proteinExistence type="inferred from homology"/>
<keyword evidence="5 10" id="KW-0560">Oxidoreductase</keyword>
<dbReference type="PRINTS" id="PR00463">
    <property type="entry name" value="EP450I"/>
</dbReference>
<comment type="cofactor">
    <cofactor evidence="1 9">
        <name>heme</name>
        <dbReference type="ChEBI" id="CHEBI:30413"/>
    </cofactor>
</comment>
<evidence type="ECO:0000256" key="2">
    <source>
        <dbReference type="ARBA" id="ARBA00010617"/>
    </source>
</evidence>
<dbReference type="GO" id="GO:0020037">
    <property type="term" value="F:heme binding"/>
    <property type="evidence" value="ECO:0007669"/>
    <property type="project" value="InterPro"/>
</dbReference>
<evidence type="ECO:0000256" key="10">
    <source>
        <dbReference type="RuleBase" id="RU000461"/>
    </source>
</evidence>
<name>A0A384JNR0_BOTFB</name>
<evidence type="ECO:0008006" key="14">
    <source>
        <dbReference type="Google" id="ProtNLM"/>
    </source>
</evidence>
<dbReference type="EMBL" id="CP009812">
    <property type="protein sequence ID" value="ATZ52229.1"/>
    <property type="molecule type" value="Genomic_DNA"/>
</dbReference>
<evidence type="ECO:0000256" key="11">
    <source>
        <dbReference type="SAM" id="Phobius"/>
    </source>
</evidence>
<evidence type="ECO:0000256" key="7">
    <source>
        <dbReference type="ARBA" id="ARBA00023026"/>
    </source>
</evidence>
<dbReference type="SUPFAM" id="SSF48264">
    <property type="entry name" value="Cytochrome P450"/>
    <property type="match status" value="1"/>
</dbReference>
<dbReference type="PANTHER" id="PTHR24305:SF237">
    <property type="entry name" value="CYTOCHROME P450 MONOOXYGENASE ATNE-RELATED"/>
    <property type="match status" value="1"/>
</dbReference>
<gene>
    <name evidence="12" type="ORF">BCIN_08g00010</name>
</gene>
<dbReference type="VEuPathDB" id="FungiDB:Bcin08g00010"/>
<dbReference type="AlphaFoldDB" id="A0A384JNR0"/>
<comment type="similarity">
    <text evidence="2 10">Belongs to the cytochrome P450 family.</text>
</comment>
<dbReference type="PROSITE" id="PS00086">
    <property type="entry name" value="CYTOCHROME_P450"/>
    <property type="match status" value="1"/>
</dbReference>
<keyword evidence="11" id="KW-0812">Transmembrane</keyword>
<keyword evidence="13" id="KW-1185">Reference proteome</keyword>
<dbReference type="GO" id="GO:0005506">
    <property type="term" value="F:iron ion binding"/>
    <property type="evidence" value="ECO:0007669"/>
    <property type="project" value="InterPro"/>
</dbReference>
<dbReference type="GO" id="GO:0004497">
    <property type="term" value="F:monooxygenase activity"/>
    <property type="evidence" value="ECO:0007669"/>
    <property type="project" value="UniProtKB-KW"/>
</dbReference>
<keyword evidence="8 10" id="KW-0503">Monooxygenase</keyword>
<reference evidence="12 13" key="3">
    <citation type="journal article" date="2017" name="Mol. Plant Pathol.">
        <title>A gapless genome sequence of the fungus Botrytis cinerea.</title>
        <authorList>
            <person name="Van Kan J.A."/>
            <person name="Stassen J.H."/>
            <person name="Mosbach A."/>
            <person name="Van Der Lee T.A."/>
            <person name="Faino L."/>
            <person name="Farmer A.D."/>
            <person name="Papasotiriou D.G."/>
            <person name="Zhou S."/>
            <person name="Seidl M.F."/>
            <person name="Cottam E."/>
            <person name="Edel D."/>
            <person name="Hahn M."/>
            <person name="Schwartz D.C."/>
            <person name="Dietrich R.A."/>
            <person name="Widdison S."/>
            <person name="Scalliet G."/>
        </authorList>
    </citation>
    <scope>NUCLEOTIDE SEQUENCE [LARGE SCALE GENOMIC DNA]</scope>
    <source>
        <strain evidence="12 13">B05.10</strain>
    </source>
</reference>
<keyword evidence="7" id="KW-0843">Virulence</keyword>
<dbReference type="InterPro" id="IPR001128">
    <property type="entry name" value="Cyt_P450"/>
</dbReference>
<keyword evidence="6 9" id="KW-0408">Iron</keyword>
<organism evidence="12 13">
    <name type="scientific">Botryotinia fuckeliana (strain B05.10)</name>
    <name type="common">Noble rot fungus</name>
    <name type="synonym">Botrytis cinerea</name>
    <dbReference type="NCBI Taxonomy" id="332648"/>
    <lineage>
        <taxon>Eukaryota</taxon>
        <taxon>Fungi</taxon>
        <taxon>Dikarya</taxon>
        <taxon>Ascomycota</taxon>
        <taxon>Pezizomycotina</taxon>
        <taxon>Leotiomycetes</taxon>
        <taxon>Helotiales</taxon>
        <taxon>Sclerotiniaceae</taxon>
        <taxon>Botrytis</taxon>
    </lineage>
</organism>
<dbReference type="Gene3D" id="1.10.630.10">
    <property type="entry name" value="Cytochrome P450"/>
    <property type="match status" value="1"/>
</dbReference>
<evidence type="ECO:0000256" key="4">
    <source>
        <dbReference type="ARBA" id="ARBA00022723"/>
    </source>
</evidence>
<dbReference type="PRINTS" id="PR00385">
    <property type="entry name" value="P450"/>
</dbReference>
<evidence type="ECO:0000256" key="9">
    <source>
        <dbReference type="PIRSR" id="PIRSR602401-1"/>
    </source>
</evidence>
<dbReference type="RefSeq" id="XP_024550074.1">
    <property type="nucleotide sequence ID" value="XM_024694287.1"/>
</dbReference>
<feature type="binding site" description="axial binding residue" evidence="9">
    <location>
        <position position="454"/>
    </location>
    <ligand>
        <name>heme</name>
        <dbReference type="ChEBI" id="CHEBI:30413"/>
    </ligand>
    <ligandPart>
        <name>Fe</name>
        <dbReference type="ChEBI" id="CHEBI:18248"/>
    </ligandPart>
</feature>
<dbReference type="EMBL" id="CP009812">
    <property type="protein sequence ID" value="ATZ52228.1"/>
    <property type="molecule type" value="Genomic_DNA"/>
</dbReference>
<dbReference type="RefSeq" id="XP_024550076.1">
    <property type="nucleotide sequence ID" value="XM_024694286.1"/>
</dbReference>
<dbReference type="CDD" id="cd11061">
    <property type="entry name" value="CYP67-like"/>
    <property type="match status" value="1"/>
</dbReference>
<reference evidence="12 13" key="2">
    <citation type="journal article" date="2012" name="Eukaryot. Cell">
        <title>Genome update of Botrytis cinerea strains B05.10 and T4.</title>
        <authorList>
            <person name="Staats M."/>
            <person name="van Kan J.A."/>
        </authorList>
    </citation>
    <scope>NUCLEOTIDE SEQUENCE [LARGE SCALE GENOMIC DNA]</scope>
    <source>
        <strain evidence="12 13">B05.10</strain>
    </source>
</reference>
<evidence type="ECO:0000256" key="3">
    <source>
        <dbReference type="ARBA" id="ARBA00022617"/>
    </source>
</evidence>
<keyword evidence="4 9" id="KW-0479">Metal-binding</keyword>
<dbReference type="InterPro" id="IPR036396">
    <property type="entry name" value="Cyt_P450_sf"/>
</dbReference>
<keyword evidence="3 9" id="KW-0349">Heme</keyword>
<dbReference type="EMBL" id="CP009812">
    <property type="protein sequence ID" value="ATZ52227.1"/>
    <property type="molecule type" value="Genomic_DNA"/>
</dbReference>
<evidence type="ECO:0000256" key="5">
    <source>
        <dbReference type="ARBA" id="ARBA00023002"/>
    </source>
</evidence>
<evidence type="ECO:0000256" key="6">
    <source>
        <dbReference type="ARBA" id="ARBA00023004"/>
    </source>
</evidence>
<reference evidence="12" key="4">
    <citation type="submission" date="2017-12" db="EMBL/GenBank/DDBJ databases">
        <authorList>
            <person name="van Kan J."/>
        </authorList>
    </citation>
    <scope>NUCLEOTIDE SEQUENCE</scope>
    <source>
        <strain evidence="12">B05.10</strain>
    </source>
</reference>
<keyword evidence="11" id="KW-0472">Membrane</keyword>
<dbReference type="InterPro" id="IPR017972">
    <property type="entry name" value="Cyt_P450_CS"/>
</dbReference>
<evidence type="ECO:0000313" key="13">
    <source>
        <dbReference type="Proteomes" id="UP000001798"/>
    </source>
</evidence>
<dbReference type="GeneID" id="5425589"/>
<evidence type="ECO:0000313" key="12">
    <source>
        <dbReference type="EMBL" id="ATZ52229.1"/>
    </source>
</evidence>
<sequence length="522" mass="58387">MISTHQFITTELPWLIIAIGLGCVGITFSILGIAYRLLFHPLASYPGPFLAKCTSWYAAYQSYTGNIHLDIARCHEKYGDVVRYRPDGLLVNTVEGLQDAYINPSKTQKSEGYFSFRENGAISILNAMTKEEHAPRRRILSRAFSVAALQKYEPVIIRTAKAFCDSLLQHTIDSVKDTQGKPVHNIGQLSSYFTYDVMSNVAFHSPQDLIQQTHGRSIIKGINSAMFINGMSLEQPLLVRFPLLNLMLNKRHIRESQAFFNRAKGFAAQRIALEQETHIDDIFGTLLTDEKASQILSPGDLASDAIVIMIAGTDTSSVALSGCLFYLTRHPNAYKKLATEIRNTFQDAEEIRSGPKLNSCTYLRACIDESMRLAPPVAAPLWREMRQKDQIAGMVLPKGTNVATCIYSIHRNPAYFTNANEFMPERWLENSGSDPQADLAKRAFSPFSVGSRGCIGKSLAYMEMTILLALLMYKADWEMPEGVLGRVGESDADKGLVDFKLKGHFTSEKDGPYVRFVPRLRK</sequence>
<accession>A0A384JNR0</accession>
<reference evidence="12 13" key="1">
    <citation type="journal article" date="2011" name="PLoS Genet.">
        <title>Genomic analysis of the necrotrophic fungal pathogens Sclerotinia sclerotiorum and Botrytis cinerea.</title>
        <authorList>
            <person name="Amselem J."/>
            <person name="Cuomo C.A."/>
            <person name="van Kan J.A."/>
            <person name="Viaud M."/>
            <person name="Benito E.P."/>
            <person name="Couloux A."/>
            <person name="Coutinho P.M."/>
            <person name="de Vries R.P."/>
            <person name="Dyer P.S."/>
            <person name="Fillinger S."/>
            <person name="Fournier E."/>
            <person name="Gout L."/>
            <person name="Hahn M."/>
            <person name="Kohn L."/>
            <person name="Lapalu N."/>
            <person name="Plummer K.M."/>
            <person name="Pradier J.M."/>
            <person name="Quevillon E."/>
            <person name="Sharon A."/>
            <person name="Simon A."/>
            <person name="ten Have A."/>
            <person name="Tudzynski B."/>
            <person name="Tudzynski P."/>
            <person name="Wincker P."/>
            <person name="Andrew M."/>
            <person name="Anthouard V."/>
            <person name="Beever R.E."/>
            <person name="Beffa R."/>
            <person name="Benoit I."/>
            <person name="Bouzid O."/>
            <person name="Brault B."/>
            <person name="Chen Z."/>
            <person name="Choquer M."/>
            <person name="Collemare J."/>
            <person name="Cotton P."/>
            <person name="Danchin E.G."/>
            <person name="Da Silva C."/>
            <person name="Gautier A."/>
            <person name="Giraud C."/>
            <person name="Giraud T."/>
            <person name="Gonzalez C."/>
            <person name="Grossetete S."/>
            <person name="Guldener U."/>
            <person name="Henrissat B."/>
            <person name="Howlett B.J."/>
            <person name="Kodira C."/>
            <person name="Kretschmer M."/>
            <person name="Lappartient A."/>
            <person name="Leroch M."/>
            <person name="Levis C."/>
            <person name="Mauceli E."/>
            <person name="Neuveglise C."/>
            <person name="Oeser B."/>
            <person name="Pearson M."/>
            <person name="Poulain J."/>
            <person name="Poussereau N."/>
            <person name="Quesneville H."/>
            <person name="Rascle C."/>
            <person name="Schumacher J."/>
            <person name="Segurens B."/>
            <person name="Sexton A."/>
            <person name="Silva E."/>
            <person name="Sirven C."/>
            <person name="Soanes D.M."/>
            <person name="Talbot N.J."/>
            <person name="Templeton M."/>
            <person name="Yandava C."/>
            <person name="Yarden O."/>
            <person name="Zeng Q."/>
            <person name="Rollins J.A."/>
            <person name="Lebrun M.H."/>
            <person name="Dickman M."/>
        </authorList>
    </citation>
    <scope>NUCLEOTIDE SEQUENCE [LARGE SCALE GENOMIC DNA]</scope>
    <source>
        <strain evidence="12 13">B05.10</strain>
    </source>
</reference>
<dbReference type="PANTHER" id="PTHR24305">
    <property type="entry name" value="CYTOCHROME P450"/>
    <property type="match status" value="1"/>
</dbReference>
<protein>
    <recommendedName>
        <fullName evidence="14">Cytochrome P450</fullName>
    </recommendedName>
</protein>
<dbReference type="InterPro" id="IPR002401">
    <property type="entry name" value="Cyt_P450_E_grp-I"/>
</dbReference>
<dbReference type="OrthoDB" id="1470350at2759"/>
<dbReference type="InterPro" id="IPR050121">
    <property type="entry name" value="Cytochrome_P450_monoxygenase"/>
</dbReference>
<evidence type="ECO:0000256" key="8">
    <source>
        <dbReference type="ARBA" id="ARBA00023033"/>
    </source>
</evidence>